<sequence length="116" mass="13349">MNLPPSIILDYLSDFCICYFKDTKNSPDSPPHYYVNIPVNDISVSSLYFTVKERRRAAPPPPQTSPARGPVPLTPFYHAFLRGYIFPVYCYVLLRLRLNAGQNIMSLDIRRQLIVL</sequence>
<gene>
    <name evidence="1" type="ORF">MBAV_003405</name>
</gene>
<evidence type="ECO:0000313" key="2">
    <source>
        <dbReference type="Proteomes" id="UP000033423"/>
    </source>
</evidence>
<organism evidence="1 2">
    <name type="scientific">Candidatus Magnetobacterium bavaricum</name>
    <dbReference type="NCBI Taxonomy" id="29290"/>
    <lineage>
        <taxon>Bacteria</taxon>
        <taxon>Pseudomonadati</taxon>
        <taxon>Nitrospirota</taxon>
        <taxon>Thermodesulfovibrionia</taxon>
        <taxon>Thermodesulfovibrionales</taxon>
        <taxon>Candidatus Magnetobacteriaceae</taxon>
        <taxon>Candidatus Magnetobacterium</taxon>
    </lineage>
</organism>
<protein>
    <submittedName>
        <fullName evidence="1">Uncharacterized protein</fullName>
    </submittedName>
</protein>
<evidence type="ECO:0000313" key="1">
    <source>
        <dbReference type="EMBL" id="KJU84400.1"/>
    </source>
</evidence>
<dbReference type="Proteomes" id="UP000033423">
    <property type="component" value="Unassembled WGS sequence"/>
</dbReference>
<proteinExistence type="predicted"/>
<accession>A0A0F3GR37</accession>
<keyword evidence="2" id="KW-1185">Reference proteome</keyword>
<reference evidence="1 2" key="1">
    <citation type="submission" date="2015-02" db="EMBL/GenBank/DDBJ databases">
        <title>Single-cell genomics of uncultivated deep-branching MTB reveals a conserved set of magnetosome genes.</title>
        <authorList>
            <person name="Kolinko S."/>
            <person name="Richter M."/>
            <person name="Glockner F.O."/>
            <person name="Brachmann A."/>
            <person name="Schuler D."/>
        </authorList>
    </citation>
    <scope>NUCLEOTIDE SEQUENCE [LARGE SCALE GENOMIC DNA]</scope>
    <source>
        <strain evidence="1">TM-1</strain>
    </source>
</reference>
<dbReference type="AlphaFoldDB" id="A0A0F3GR37"/>
<comment type="caution">
    <text evidence="1">The sequence shown here is derived from an EMBL/GenBank/DDBJ whole genome shotgun (WGS) entry which is preliminary data.</text>
</comment>
<dbReference type="EMBL" id="LACI01001476">
    <property type="protein sequence ID" value="KJU84400.1"/>
    <property type="molecule type" value="Genomic_DNA"/>
</dbReference>
<name>A0A0F3GR37_9BACT</name>